<comment type="caution">
    <text evidence="2">The sequence shown here is derived from an EMBL/GenBank/DDBJ whole genome shotgun (WGS) entry which is preliminary data.</text>
</comment>
<evidence type="ECO:0000256" key="1">
    <source>
        <dbReference type="SAM" id="MobiDB-lite"/>
    </source>
</evidence>
<name>A0ABR5AEA9_9BACL</name>
<sequence>MTWKMARIALVALLTAMLLAGWLLWLRLAPSVPPDAVALRGKLLPAASVPAATAANGAAWVAEVRVGRSAADTTPPKADAEGTDIVYVYVPGYQAVRYDIAEDNRPGALRMQGTPALHKQVLAMLQNIGVPATEAELTEQGFSYVGQQAGYTARVWLKPSAAAGGAEAGGGVSGAAASPSPATPSISTRSGNWAKT</sequence>
<accession>A0ABR5AEA9</accession>
<feature type="region of interest" description="Disordered" evidence="1">
    <location>
        <begin position="163"/>
        <end position="196"/>
    </location>
</feature>
<organism evidence="2 3">
    <name type="scientific">Gordoniibacillus kamchatkensis</name>
    <dbReference type="NCBI Taxonomy" id="1590651"/>
    <lineage>
        <taxon>Bacteria</taxon>
        <taxon>Bacillati</taxon>
        <taxon>Bacillota</taxon>
        <taxon>Bacilli</taxon>
        <taxon>Bacillales</taxon>
        <taxon>Paenibacillaceae</taxon>
        <taxon>Gordoniibacillus</taxon>
    </lineage>
</organism>
<gene>
    <name evidence="2" type="ORF">SD70_20245</name>
</gene>
<evidence type="ECO:0000313" key="3">
    <source>
        <dbReference type="Proteomes" id="UP000031967"/>
    </source>
</evidence>
<dbReference type="RefSeq" id="WP_041049323.1">
    <property type="nucleotide sequence ID" value="NZ_JXAK01000038.1"/>
</dbReference>
<evidence type="ECO:0000313" key="2">
    <source>
        <dbReference type="EMBL" id="KIL39390.1"/>
    </source>
</evidence>
<dbReference type="Proteomes" id="UP000031967">
    <property type="component" value="Unassembled WGS sequence"/>
</dbReference>
<dbReference type="EMBL" id="JXAK01000038">
    <property type="protein sequence ID" value="KIL39390.1"/>
    <property type="molecule type" value="Genomic_DNA"/>
</dbReference>
<protein>
    <submittedName>
        <fullName evidence="2">Uncharacterized protein</fullName>
    </submittedName>
</protein>
<feature type="compositionally biased region" description="Low complexity" evidence="1">
    <location>
        <begin position="174"/>
        <end position="187"/>
    </location>
</feature>
<reference evidence="2 3" key="1">
    <citation type="submission" date="2014-12" db="EMBL/GenBank/DDBJ databases">
        <title>Draft genome sequence of Paenibacillus kamchatkensis strain B-2647.</title>
        <authorList>
            <person name="Karlyshev A.V."/>
            <person name="Kudryashova E.B."/>
        </authorList>
    </citation>
    <scope>NUCLEOTIDE SEQUENCE [LARGE SCALE GENOMIC DNA]</scope>
    <source>
        <strain evidence="2 3">VKM B-2647</strain>
    </source>
</reference>
<proteinExistence type="predicted"/>
<keyword evidence="3" id="KW-1185">Reference proteome</keyword>